<dbReference type="Pfam" id="PF00106">
    <property type="entry name" value="adh_short"/>
    <property type="match status" value="1"/>
</dbReference>
<dbReference type="EMBL" id="JAXOVC010000001">
    <property type="protein sequence ID" value="KAK4508172.1"/>
    <property type="molecule type" value="Genomic_DNA"/>
</dbReference>
<dbReference type="InterPro" id="IPR036291">
    <property type="entry name" value="NAD(P)-bd_dom_sf"/>
</dbReference>
<protein>
    <submittedName>
        <fullName evidence="3">Uncharacterized protein</fullName>
    </submittedName>
</protein>
<organism evidence="3 4">
    <name type="scientific">Zasmidium cellare</name>
    <name type="common">Wine cellar mold</name>
    <name type="synonym">Racodium cellare</name>
    <dbReference type="NCBI Taxonomy" id="395010"/>
    <lineage>
        <taxon>Eukaryota</taxon>
        <taxon>Fungi</taxon>
        <taxon>Dikarya</taxon>
        <taxon>Ascomycota</taxon>
        <taxon>Pezizomycotina</taxon>
        <taxon>Dothideomycetes</taxon>
        <taxon>Dothideomycetidae</taxon>
        <taxon>Mycosphaerellales</taxon>
        <taxon>Mycosphaerellaceae</taxon>
        <taxon>Zasmidium</taxon>
    </lineage>
</organism>
<reference evidence="3 4" key="1">
    <citation type="journal article" date="2023" name="G3 (Bethesda)">
        <title>A chromosome-level genome assembly of Zasmidium syzygii isolated from banana leaves.</title>
        <authorList>
            <person name="van Westerhoven A.C."/>
            <person name="Mehrabi R."/>
            <person name="Talebi R."/>
            <person name="Steentjes M.B.F."/>
            <person name="Corcolon B."/>
            <person name="Chong P.A."/>
            <person name="Kema G.H.J."/>
            <person name="Seidl M.F."/>
        </authorList>
    </citation>
    <scope>NUCLEOTIDE SEQUENCE [LARGE SCALE GENOMIC DNA]</scope>
    <source>
        <strain evidence="3 4">P124</strain>
    </source>
</reference>
<name>A0ABR0F2S6_ZASCE</name>
<dbReference type="PANTHER" id="PTHR44229">
    <property type="entry name" value="15-HYDROXYPROSTAGLANDIN DEHYDROGENASE [NAD(+)]"/>
    <property type="match status" value="1"/>
</dbReference>
<dbReference type="Gene3D" id="3.40.50.720">
    <property type="entry name" value="NAD(P)-binding Rossmann-like Domain"/>
    <property type="match status" value="1"/>
</dbReference>
<keyword evidence="2" id="KW-0560">Oxidoreductase</keyword>
<proteinExistence type="inferred from homology"/>
<keyword evidence="4" id="KW-1185">Reference proteome</keyword>
<evidence type="ECO:0000313" key="3">
    <source>
        <dbReference type="EMBL" id="KAK4508172.1"/>
    </source>
</evidence>
<accession>A0ABR0F2S6</accession>
<sequence>MAITNETALGKPPFSSLQGKVVVLTGGASGIGAATVRSLHSSGALVVFGDVNADAGQDVLRSLDNTTGITFVQTNVTSYAANLKLFQTAHELHGRIDHALSIAGVSETQNLFDPSLTAEDIAKEPDMLTLDVNLKAVLFFTRIALFYLRAGEAGSDRSITLFSSVAGFLSRPGLPVYQASKHGVLGLLRAIKDEAYTKDGIRINAMCPGMTETSMTSAVLPALRAVNINVQSAADVANFGLTLTSNSDLKGKALLCLSGRAWDIEEGLERTIDQWLGETPSSILAENSRILSKVSASGNELTVAGTDDGAVGCCLEGQ</sequence>
<comment type="caution">
    <text evidence="3">The sequence shown here is derived from an EMBL/GenBank/DDBJ whole genome shotgun (WGS) entry which is preliminary data.</text>
</comment>
<comment type="similarity">
    <text evidence="1">Belongs to the short-chain dehydrogenases/reductases (SDR) family.</text>
</comment>
<dbReference type="Proteomes" id="UP001305779">
    <property type="component" value="Unassembled WGS sequence"/>
</dbReference>
<evidence type="ECO:0000313" key="4">
    <source>
        <dbReference type="Proteomes" id="UP001305779"/>
    </source>
</evidence>
<evidence type="ECO:0000256" key="2">
    <source>
        <dbReference type="ARBA" id="ARBA00023002"/>
    </source>
</evidence>
<gene>
    <name evidence="3" type="ORF">PRZ48_001910</name>
</gene>
<dbReference type="SUPFAM" id="SSF51735">
    <property type="entry name" value="NAD(P)-binding Rossmann-fold domains"/>
    <property type="match status" value="1"/>
</dbReference>
<dbReference type="PRINTS" id="PR00081">
    <property type="entry name" value="GDHRDH"/>
</dbReference>
<dbReference type="PANTHER" id="PTHR44229:SF4">
    <property type="entry name" value="15-HYDROXYPROSTAGLANDIN DEHYDROGENASE [NAD(+)]"/>
    <property type="match status" value="1"/>
</dbReference>
<dbReference type="InterPro" id="IPR002347">
    <property type="entry name" value="SDR_fam"/>
</dbReference>
<evidence type="ECO:0000256" key="1">
    <source>
        <dbReference type="ARBA" id="ARBA00006484"/>
    </source>
</evidence>